<proteinExistence type="predicted"/>
<evidence type="ECO:0000313" key="3">
    <source>
        <dbReference type="Proteomes" id="UP000095247"/>
    </source>
</evidence>
<evidence type="ECO:0000256" key="1">
    <source>
        <dbReference type="SAM" id="Phobius"/>
    </source>
</evidence>
<dbReference type="RefSeq" id="WP_069725216.1">
    <property type="nucleotide sequence ID" value="NZ_MDCO01000001.1"/>
</dbReference>
<dbReference type="EMBL" id="MDCO01000001">
    <property type="protein sequence ID" value="OEJ15736.1"/>
    <property type="molecule type" value="Genomic_DNA"/>
</dbReference>
<reference evidence="2 3" key="1">
    <citation type="submission" date="2016-08" db="EMBL/GenBank/DDBJ databases">
        <title>Characterization and recognition of Brachyspira hampsonii sp. nov., a novel intestinal spirochete that is pathogenic to pigs.</title>
        <authorList>
            <person name="Mirajkar N."/>
            <person name="La T."/>
            <person name="Phillips N."/>
            <person name="Hampson D."/>
            <person name="Gebhart C."/>
        </authorList>
    </citation>
    <scope>NUCLEOTIDE SEQUENCE [LARGE SCALE GENOMIC DNA]</scope>
    <source>
        <strain evidence="2 3">P280/1</strain>
    </source>
</reference>
<keyword evidence="1" id="KW-0812">Transmembrane</keyword>
<evidence type="ECO:0000313" key="2">
    <source>
        <dbReference type="EMBL" id="OEJ15736.1"/>
    </source>
</evidence>
<comment type="caution">
    <text evidence="2">The sequence shown here is derived from an EMBL/GenBank/DDBJ whole genome shotgun (WGS) entry which is preliminary data.</text>
</comment>
<dbReference type="Proteomes" id="UP000095247">
    <property type="component" value="Unassembled WGS sequence"/>
</dbReference>
<accession>A0A1E5NHY1</accession>
<feature type="transmembrane region" description="Helical" evidence="1">
    <location>
        <begin position="6"/>
        <end position="30"/>
    </location>
</feature>
<name>A0A1E5NHY1_9SPIR</name>
<feature type="transmembrane region" description="Helical" evidence="1">
    <location>
        <begin position="37"/>
        <end position="58"/>
    </location>
</feature>
<sequence>MKSIFLNSIVIIAYVVIFATFSFMIALFFYKKDVFNLILSFISIISFVISLVGLVLSINIKNNITIHIVNKHKNEKFYNEQKMKFDMDKKESNDFTIEI</sequence>
<protein>
    <submittedName>
        <fullName evidence="2">Uncharacterized protein</fullName>
    </submittedName>
</protein>
<keyword evidence="1" id="KW-1133">Transmembrane helix</keyword>
<keyword evidence="1" id="KW-0472">Membrane</keyword>
<organism evidence="2 3">
    <name type="scientific">Brachyspira hampsonii</name>
    <dbReference type="NCBI Taxonomy" id="1287055"/>
    <lineage>
        <taxon>Bacteria</taxon>
        <taxon>Pseudomonadati</taxon>
        <taxon>Spirochaetota</taxon>
        <taxon>Spirochaetia</taxon>
        <taxon>Brachyspirales</taxon>
        <taxon>Brachyspiraceae</taxon>
        <taxon>Brachyspira</taxon>
    </lineage>
</organism>
<gene>
    <name evidence="2" type="ORF">BFL38_09725</name>
</gene>
<dbReference type="AlphaFoldDB" id="A0A1E5NHY1"/>